<proteinExistence type="inferred from homology"/>
<evidence type="ECO:0000256" key="4">
    <source>
        <dbReference type="ARBA" id="ARBA00022692"/>
    </source>
</evidence>
<comment type="caution">
    <text evidence="10">Lacks conserved residue(s) required for the propagation of feature annotation.</text>
</comment>
<evidence type="ECO:0000256" key="11">
    <source>
        <dbReference type="SAM" id="Coils"/>
    </source>
</evidence>
<feature type="coiled-coil region" evidence="11">
    <location>
        <begin position="258"/>
        <end position="285"/>
    </location>
</feature>
<evidence type="ECO:0000256" key="7">
    <source>
        <dbReference type="ARBA" id="ARBA00023136"/>
    </source>
</evidence>
<feature type="transmembrane region" description="Helical" evidence="10">
    <location>
        <begin position="296"/>
        <end position="315"/>
    </location>
</feature>
<dbReference type="InterPro" id="IPR004117">
    <property type="entry name" value="7tm6_olfct_rcpt"/>
</dbReference>
<evidence type="ECO:0000256" key="10">
    <source>
        <dbReference type="RuleBase" id="RU351113"/>
    </source>
</evidence>
<sequence>MKGESKKEVTYDDFHNKFGNLIFGAGTTEGVVLPTGIKLMIIYGILFELMHINGIYTHKEDFIKLMPSFMIYVLIIQIASLLVNRLLGRDSEPLAYVHKITREFYEREEKNYEYLVTLNSTVERVIFAFKCYIPISIIFYHIPVITGWFVSIWKQEYIITLAIFLPYTDSSTAIGYLFNNILLIFGSSVVFIIYMARDMHAIFYPAQIFAMVEIFKLKMKNFGKGLSNFHKKKSSAEFLSFFEPSTSKTFKKLIERPHSQTDDEFENLERQLIDLIEEYEVYDEYLTQIVTFISPLAFTALSTNSIAIGLALLYIRLVSVPIGLAFCSIYFYQVTLQCIIGTVISKQNEKLLQTVCEFPWYQLSSKRQKIYLQFIHRCQNTTTFNLPIIGKINLEILTGIVNATYSTWNFLMQFY</sequence>
<evidence type="ECO:0000313" key="12">
    <source>
        <dbReference type="EMBL" id="KAG5673149.1"/>
    </source>
</evidence>
<dbReference type="GO" id="GO:0005549">
    <property type="term" value="F:odorant binding"/>
    <property type="evidence" value="ECO:0007669"/>
    <property type="project" value="InterPro"/>
</dbReference>
<keyword evidence="3 10" id="KW-0716">Sensory transduction</keyword>
<keyword evidence="5 10" id="KW-0552">Olfaction</keyword>
<name>A0A9J6BUB8_POLVA</name>
<comment type="similarity">
    <text evidence="10">Belongs to the insect chemoreceptor superfamily. Heteromeric odorant receptor channel (TC 1.A.69) family.</text>
</comment>
<dbReference type="EMBL" id="JADBJN010000003">
    <property type="protein sequence ID" value="KAG5673149.1"/>
    <property type="molecule type" value="Genomic_DNA"/>
</dbReference>
<keyword evidence="13" id="KW-1185">Reference proteome</keyword>
<dbReference type="GO" id="GO:0005886">
    <property type="term" value="C:plasma membrane"/>
    <property type="evidence" value="ECO:0007669"/>
    <property type="project" value="UniProtKB-SubCell"/>
</dbReference>
<accession>A0A9J6BUB8</accession>
<evidence type="ECO:0000313" key="13">
    <source>
        <dbReference type="Proteomes" id="UP001107558"/>
    </source>
</evidence>
<keyword evidence="6 10" id="KW-1133">Transmembrane helix</keyword>
<dbReference type="AlphaFoldDB" id="A0A9J6BUB8"/>
<keyword evidence="9 10" id="KW-0807">Transducer</keyword>
<keyword evidence="8 10" id="KW-0675">Receptor</keyword>
<comment type="subcellular location">
    <subcellularLocation>
        <location evidence="1 10">Cell membrane</location>
        <topology evidence="1 10">Multi-pass membrane protein</topology>
    </subcellularLocation>
</comment>
<organism evidence="12 13">
    <name type="scientific">Polypedilum vanderplanki</name>
    <name type="common">Sleeping chironomid midge</name>
    <dbReference type="NCBI Taxonomy" id="319348"/>
    <lineage>
        <taxon>Eukaryota</taxon>
        <taxon>Metazoa</taxon>
        <taxon>Ecdysozoa</taxon>
        <taxon>Arthropoda</taxon>
        <taxon>Hexapoda</taxon>
        <taxon>Insecta</taxon>
        <taxon>Pterygota</taxon>
        <taxon>Neoptera</taxon>
        <taxon>Endopterygota</taxon>
        <taxon>Diptera</taxon>
        <taxon>Nematocera</taxon>
        <taxon>Chironomoidea</taxon>
        <taxon>Chironomidae</taxon>
        <taxon>Chironominae</taxon>
        <taxon>Polypedilum</taxon>
        <taxon>Polypedilum</taxon>
    </lineage>
</organism>
<feature type="transmembrane region" description="Helical" evidence="10">
    <location>
        <begin position="173"/>
        <end position="194"/>
    </location>
</feature>
<evidence type="ECO:0000256" key="2">
    <source>
        <dbReference type="ARBA" id="ARBA00022475"/>
    </source>
</evidence>
<keyword evidence="7 10" id="KW-0472">Membrane</keyword>
<dbReference type="GO" id="GO:0004984">
    <property type="term" value="F:olfactory receptor activity"/>
    <property type="evidence" value="ECO:0007669"/>
    <property type="project" value="InterPro"/>
</dbReference>
<keyword evidence="2" id="KW-1003">Cell membrane</keyword>
<gene>
    <name evidence="12" type="ORF">PVAND_003218</name>
</gene>
<evidence type="ECO:0000256" key="3">
    <source>
        <dbReference type="ARBA" id="ARBA00022606"/>
    </source>
</evidence>
<dbReference type="GO" id="GO:0007165">
    <property type="term" value="P:signal transduction"/>
    <property type="evidence" value="ECO:0007669"/>
    <property type="project" value="UniProtKB-KW"/>
</dbReference>
<evidence type="ECO:0000256" key="8">
    <source>
        <dbReference type="ARBA" id="ARBA00023170"/>
    </source>
</evidence>
<evidence type="ECO:0000256" key="5">
    <source>
        <dbReference type="ARBA" id="ARBA00022725"/>
    </source>
</evidence>
<feature type="transmembrane region" description="Helical" evidence="10">
    <location>
        <begin position="65"/>
        <end position="83"/>
    </location>
</feature>
<reference evidence="12" key="1">
    <citation type="submission" date="2021-03" db="EMBL/GenBank/DDBJ databases">
        <title>Chromosome level genome of the anhydrobiotic midge Polypedilum vanderplanki.</title>
        <authorList>
            <person name="Yoshida Y."/>
            <person name="Kikawada T."/>
            <person name="Gusev O."/>
        </authorList>
    </citation>
    <scope>NUCLEOTIDE SEQUENCE</scope>
    <source>
        <strain evidence="12">NIAS01</strain>
        <tissue evidence="12">Whole body or cell culture</tissue>
    </source>
</reference>
<evidence type="ECO:0000256" key="6">
    <source>
        <dbReference type="ARBA" id="ARBA00022989"/>
    </source>
</evidence>
<evidence type="ECO:0000256" key="1">
    <source>
        <dbReference type="ARBA" id="ARBA00004651"/>
    </source>
</evidence>
<keyword evidence="11" id="KW-0175">Coiled coil</keyword>
<protein>
    <recommendedName>
        <fullName evidence="10">Odorant receptor</fullName>
    </recommendedName>
</protein>
<dbReference type="Pfam" id="PF02949">
    <property type="entry name" value="7tm_6"/>
    <property type="match status" value="1"/>
</dbReference>
<feature type="transmembrane region" description="Helical" evidence="10">
    <location>
        <begin position="321"/>
        <end position="344"/>
    </location>
</feature>
<keyword evidence="4 10" id="KW-0812">Transmembrane</keyword>
<comment type="caution">
    <text evidence="12">The sequence shown here is derived from an EMBL/GenBank/DDBJ whole genome shotgun (WGS) entry which is preliminary data.</text>
</comment>
<dbReference type="PANTHER" id="PTHR21137:SF35">
    <property type="entry name" value="ODORANT RECEPTOR 19A-RELATED"/>
    <property type="match status" value="1"/>
</dbReference>
<evidence type="ECO:0000256" key="9">
    <source>
        <dbReference type="ARBA" id="ARBA00023224"/>
    </source>
</evidence>
<dbReference type="Proteomes" id="UP001107558">
    <property type="component" value="Chromosome 3"/>
</dbReference>
<feature type="transmembrane region" description="Helical" evidence="10">
    <location>
        <begin position="21"/>
        <end position="45"/>
    </location>
</feature>
<dbReference type="PANTHER" id="PTHR21137">
    <property type="entry name" value="ODORANT RECEPTOR"/>
    <property type="match status" value="1"/>
</dbReference>
<dbReference type="OrthoDB" id="7964808at2759"/>
<feature type="transmembrane region" description="Helical" evidence="10">
    <location>
        <begin position="131"/>
        <end position="153"/>
    </location>
</feature>